<evidence type="ECO:0000313" key="1">
    <source>
        <dbReference type="EMBL" id="EIC02841.1"/>
    </source>
</evidence>
<evidence type="ECO:0000313" key="2">
    <source>
        <dbReference type="Proteomes" id="UP000003571"/>
    </source>
</evidence>
<proteinExistence type="predicted"/>
<protein>
    <recommendedName>
        <fullName evidence="3">SH3b domain-containing protein</fullName>
    </recommendedName>
</protein>
<comment type="caution">
    <text evidence="1">The sequence shown here is derived from an EMBL/GenBank/DDBJ whole genome shotgun (WGS) entry which is preliminary data.</text>
</comment>
<dbReference type="PATRIC" id="fig|907348.3.peg.324"/>
<dbReference type="Proteomes" id="UP000003571">
    <property type="component" value="Unassembled WGS sequence"/>
</dbReference>
<dbReference type="EMBL" id="AGRW01000030">
    <property type="protein sequence ID" value="EIC02841.1"/>
    <property type="molecule type" value="Genomic_DNA"/>
</dbReference>
<dbReference type="RefSeq" id="WP_002702248.1">
    <property type="nucleotide sequence ID" value="NZ_AGRW01000030.1"/>
</dbReference>
<dbReference type="AlphaFoldDB" id="H7EHQ1"/>
<accession>H7EHQ1</accession>
<keyword evidence="2" id="KW-1185">Reference proteome</keyword>
<dbReference type="OrthoDB" id="322924at2"/>
<organism evidence="1 2">
    <name type="scientific">Treponema saccharophilum DSM 2985</name>
    <dbReference type="NCBI Taxonomy" id="907348"/>
    <lineage>
        <taxon>Bacteria</taxon>
        <taxon>Pseudomonadati</taxon>
        <taxon>Spirochaetota</taxon>
        <taxon>Spirochaetia</taxon>
        <taxon>Spirochaetales</taxon>
        <taxon>Treponemataceae</taxon>
        <taxon>Treponema</taxon>
    </lineage>
</organism>
<reference evidence="1 2" key="1">
    <citation type="submission" date="2011-09" db="EMBL/GenBank/DDBJ databases">
        <title>The draft genome of Treponema saccharophilum DSM 2985.</title>
        <authorList>
            <consortium name="US DOE Joint Genome Institute (JGI-PGF)"/>
            <person name="Lucas S."/>
            <person name="Copeland A."/>
            <person name="Lapidus A."/>
            <person name="Glavina del Rio T."/>
            <person name="Dalin E."/>
            <person name="Tice H."/>
            <person name="Bruce D."/>
            <person name="Goodwin L."/>
            <person name="Pitluck S."/>
            <person name="Peters L."/>
            <person name="Kyrpides N."/>
            <person name="Mavromatis K."/>
            <person name="Ivanova N."/>
            <person name="Markowitz V."/>
            <person name="Cheng J.-F."/>
            <person name="Hugenholtz P."/>
            <person name="Woyke T."/>
            <person name="Wu D."/>
            <person name="Gronow S."/>
            <person name="Wellnitz S."/>
            <person name="Brambilla E."/>
            <person name="Klenk H.-P."/>
            <person name="Eisen J.A."/>
        </authorList>
    </citation>
    <scope>NUCLEOTIDE SEQUENCE [LARGE SCALE GENOMIC DNA]</scope>
    <source>
        <strain evidence="1 2">DSM 2985</strain>
    </source>
</reference>
<dbReference type="STRING" id="907348.TresaDRAFT_2267"/>
<name>H7EHQ1_9SPIR</name>
<evidence type="ECO:0008006" key="3">
    <source>
        <dbReference type="Google" id="ProtNLM"/>
    </source>
</evidence>
<gene>
    <name evidence="1" type="ORF">TresaDRAFT_2267</name>
</gene>
<sequence>MKKFENCRKSILPAFVLFFILTAAFADKSRFYQDGKVIDTMYVDSAEGLRVRDNPSLKSNRLCGLQHRLPIKVVAIGKEETIDGITAPWVEILIPRYEWKNEEPEYGWVFGGYLSETRPKFVKPMTKEQLEFYFKTHSVFTTSAWIERLNNHVFLDLKDDTVQFRMKPNDMWENTVKLNSRNEFESLNQYSANDNVKFFITSIDDYGFETYAHDLCNTDCHLEWKCKESVDGLGVINANIFFDSPGLYFTNYFAVMNEIYFNDYWRWNGVPCRYKESVWKDLTEDNLVEELIKSGVSAKNSKYEQQYHDYWNPIMAEHQKKAGAMK</sequence>
<dbReference type="Gene3D" id="2.30.30.40">
    <property type="entry name" value="SH3 Domains"/>
    <property type="match status" value="1"/>
</dbReference>